<sequence length="209" mass="23888">MAKSHRITIRVPSAHWEEFSQFVAEDLRTMLFLAYRFRMIHYDFVSPDDIDSMNHGDSDQHYKQIYVSKPIADYWKDVPADKRWLMLRALMQVNDRLILVSKESVGGVRANMQLDSQQHHQAEVPARKNDNTEEGTKAEPMGVDNALPEKRLDDTENSSMETNLDEGDIDIAKESEPSELEQESDQEIDDEDTGGSQGNTFSGLFAPPR</sequence>
<name>A0A8I1KK38_9GAMM</name>
<dbReference type="RefSeq" id="WP_199493529.1">
    <property type="nucleotide sequence ID" value="NZ_JAEMOP010000009.1"/>
</dbReference>
<evidence type="ECO:0000313" key="5">
    <source>
        <dbReference type="Proteomes" id="UP000655994"/>
    </source>
</evidence>
<evidence type="ECO:0000256" key="1">
    <source>
        <dbReference type="SAM" id="MobiDB-lite"/>
    </source>
</evidence>
<evidence type="ECO:0000313" key="2">
    <source>
        <dbReference type="EMBL" id="MBJ7265597.1"/>
    </source>
</evidence>
<dbReference type="EMBL" id="JAEMOS010000002">
    <property type="protein sequence ID" value="MBJ7265597.1"/>
    <property type="molecule type" value="Genomic_DNA"/>
</dbReference>
<feature type="compositionally biased region" description="Acidic residues" evidence="1">
    <location>
        <begin position="177"/>
        <end position="193"/>
    </location>
</feature>
<feature type="compositionally biased region" description="Basic and acidic residues" evidence="1">
    <location>
        <begin position="117"/>
        <end position="137"/>
    </location>
</feature>
<dbReference type="EMBL" id="JAEMOP010000009">
    <property type="protein sequence ID" value="MBJ7316729.1"/>
    <property type="molecule type" value="Genomic_DNA"/>
</dbReference>
<feature type="region of interest" description="Disordered" evidence="1">
    <location>
        <begin position="115"/>
        <end position="209"/>
    </location>
</feature>
<comment type="caution">
    <text evidence="3">The sequence shown here is derived from an EMBL/GenBank/DDBJ whole genome shotgun (WGS) entry which is preliminary data.</text>
</comment>
<reference evidence="3 5" key="1">
    <citation type="submission" date="2020-09" db="EMBL/GenBank/DDBJ databases">
        <title>Draft Genomes of Bacterial Isolates from North Pond Shallow Sediments.</title>
        <authorList>
            <person name="Kiel Reese B."/>
            <person name="Mullis M."/>
            <person name="Weisend R.E."/>
        </authorList>
    </citation>
    <scope>NUCLEOTIDE SEQUENCE</scope>
    <source>
        <strain evidence="3">KJE-2</strain>
        <strain evidence="2 5">KJE-3</strain>
    </source>
</reference>
<gene>
    <name evidence="2" type="ORF">JHC10_01430</name>
    <name evidence="3" type="ORF">JHC11_12110</name>
</gene>
<organism evidence="3 4">
    <name type="scientific">Idiomarina abyssalis</name>
    <dbReference type="NCBI Taxonomy" id="86102"/>
    <lineage>
        <taxon>Bacteria</taxon>
        <taxon>Pseudomonadati</taxon>
        <taxon>Pseudomonadota</taxon>
        <taxon>Gammaproteobacteria</taxon>
        <taxon>Alteromonadales</taxon>
        <taxon>Idiomarinaceae</taxon>
        <taxon>Idiomarina</taxon>
    </lineage>
</organism>
<dbReference type="AlphaFoldDB" id="A0A8I1KK38"/>
<evidence type="ECO:0000313" key="3">
    <source>
        <dbReference type="EMBL" id="MBJ7316729.1"/>
    </source>
</evidence>
<dbReference type="Proteomes" id="UP000655994">
    <property type="component" value="Unassembled WGS sequence"/>
</dbReference>
<proteinExistence type="predicted"/>
<dbReference type="Proteomes" id="UP000621390">
    <property type="component" value="Unassembled WGS sequence"/>
</dbReference>
<accession>A0A8I1KK38</accession>
<evidence type="ECO:0000313" key="4">
    <source>
        <dbReference type="Proteomes" id="UP000621390"/>
    </source>
</evidence>
<keyword evidence="5" id="KW-1185">Reference proteome</keyword>
<protein>
    <submittedName>
        <fullName evidence="3">Uncharacterized protein</fullName>
    </submittedName>
</protein>